<dbReference type="PANTHER" id="PTHR40446:SF2">
    <property type="entry name" value="N-ACETYLGLUCOSAMINE-1-PHOSPHODIESTER ALPHA-N-ACETYLGLUCOSAMINIDASE"/>
    <property type="match status" value="1"/>
</dbReference>
<dbReference type="STRING" id="1817813.A2008_00650"/>
<comment type="caution">
    <text evidence="3">The sequence shown here is derived from an EMBL/GenBank/DDBJ whole genome shotgun (WGS) entry which is preliminary data.</text>
</comment>
<evidence type="ECO:0000313" key="4">
    <source>
        <dbReference type="Proteomes" id="UP000178735"/>
    </source>
</evidence>
<dbReference type="PANTHER" id="PTHR40446">
    <property type="entry name" value="N-ACETYLGLUCOSAMINE-1-PHOSPHODIESTER ALPHA-N-ACETYLGLUCOSAMINIDASE"/>
    <property type="match status" value="1"/>
</dbReference>
<evidence type="ECO:0000259" key="2">
    <source>
        <dbReference type="Pfam" id="PF09992"/>
    </source>
</evidence>
<dbReference type="InterPro" id="IPR018711">
    <property type="entry name" value="NAGPA"/>
</dbReference>
<dbReference type="Proteomes" id="UP000178735">
    <property type="component" value="Unassembled WGS sequence"/>
</dbReference>
<evidence type="ECO:0000256" key="1">
    <source>
        <dbReference type="SAM" id="SignalP"/>
    </source>
</evidence>
<accession>A0A1F7WUX3</accession>
<gene>
    <name evidence="3" type="ORF">A2008_00650</name>
</gene>
<keyword evidence="1" id="KW-0732">Signal</keyword>
<dbReference type="PROSITE" id="PS51257">
    <property type="entry name" value="PROKAR_LIPOPROTEIN"/>
    <property type="match status" value="1"/>
</dbReference>
<dbReference type="Pfam" id="PF09992">
    <property type="entry name" value="NAGPA"/>
    <property type="match status" value="1"/>
</dbReference>
<proteinExistence type="predicted"/>
<evidence type="ECO:0000313" key="3">
    <source>
        <dbReference type="EMBL" id="OGM05875.1"/>
    </source>
</evidence>
<reference evidence="3 4" key="1">
    <citation type="journal article" date="2016" name="Nat. Commun.">
        <title>Thousands of microbial genomes shed light on interconnected biogeochemical processes in an aquifer system.</title>
        <authorList>
            <person name="Anantharaman K."/>
            <person name="Brown C.T."/>
            <person name="Hug L.A."/>
            <person name="Sharon I."/>
            <person name="Castelle C.J."/>
            <person name="Probst A.J."/>
            <person name="Thomas B.C."/>
            <person name="Singh A."/>
            <person name="Wilkins M.J."/>
            <person name="Karaoz U."/>
            <person name="Brodie E.L."/>
            <person name="Williams K.H."/>
            <person name="Hubbard S.S."/>
            <person name="Banfield J.F."/>
        </authorList>
    </citation>
    <scope>NUCLEOTIDE SEQUENCE [LARGE SCALE GENOMIC DNA]</scope>
</reference>
<protein>
    <recommendedName>
        <fullName evidence="2">Phosphodiester glycosidase domain-containing protein</fullName>
    </recommendedName>
</protein>
<name>A0A1F7WUX3_9BACT</name>
<sequence length="409" mass="44062">MIVKNYGKISFIFIFVSVLFALACDVFTAFPACAAELESTSASAGHTGGEEKSAIARGVNYYKNIITQNDKKQSVYVLELDLFKSDFEMESVFGQDCMYKKETVSSMARRKNAIAAVNGAFFSKAGAPLGMLVHQGKIVKEPILGRTVFGVTNDNEFFFDNPRFDARFFFKKAGSEEMSYVELDGINRAPGVEEVIIFTSEYGNKTRTSSKTSLEIIVVDEKIVAVGGCNSIIPPEGYVIHAGGFMASELERAVIGNTAYMELYVNPVWEKAKFAVGGGPRLLTGGAVTVESKAEKFKSDVVSGRAPRTAVGITADKRILMVCVDGRQKNSAGMTLKELAKYMKKLGAVDAMNLDGGGSTTFFLMGKVLNSPSDGRERPVSQALVIKPRSAPGGELTATAAGAAPEKIR</sequence>
<feature type="signal peptide" evidence="1">
    <location>
        <begin position="1"/>
        <end position="34"/>
    </location>
</feature>
<dbReference type="AlphaFoldDB" id="A0A1F7WUX3"/>
<dbReference type="EMBL" id="MGFH01000092">
    <property type="protein sequence ID" value="OGM05875.1"/>
    <property type="molecule type" value="Genomic_DNA"/>
</dbReference>
<feature type="domain" description="Phosphodiester glycosidase" evidence="2">
    <location>
        <begin position="219"/>
        <end position="386"/>
    </location>
</feature>
<feature type="chain" id="PRO_5009533601" description="Phosphodiester glycosidase domain-containing protein" evidence="1">
    <location>
        <begin position="35"/>
        <end position="409"/>
    </location>
</feature>
<organism evidence="3 4">
    <name type="scientific">Candidatus Wallbacteria bacterium GWC2_49_35</name>
    <dbReference type="NCBI Taxonomy" id="1817813"/>
    <lineage>
        <taxon>Bacteria</taxon>
        <taxon>Candidatus Walliibacteriota</taxon>
    </lineage>
</organism>